<dbReference type="PANTHER" id="PTHR23427:SF2">
    <property type="entry name" value="SURFEIT LOCUS PROTEIN 1"/>
    <property type="match status" value="1"/>
</dbReference>
<evidence type="ECO:0000256" key="2">
    <source>
        <dbReference type="ARBA" id="ARBA00007165"/>
    </source>
</evidence>
<dbReference type="Proteomes" id="UP000228621">
    <property type="component" value="Unassembled WGS sequence"/>
</dbReference>
<evidence type="ECO:0000256" key="1">
    <source>
        <dbReference type="ARBA" id="ARBA00004370"/>
    </source>
</evidence>
<evidence type="ECO:0000313" key="7">
    <source>
        <dbReference type="EMBL" id="PCK29942.1"/>
    </source>
</evidence>
<dbReference type="AlphaFoldDB" id="A0A2A5JKH5"/>
<comment type="caution">
    <text evidence="7">The sequence shown here is derived from an EMBL/GenBank/DDBJ whole genome shotgun (WGS) entry which is preliminary data.</text>
</comment>
<protein>
    <recommendedName>
        <fullName evidence="6">SURF1-like protein</fullName>
    </recommendedName>
</protein>
<keyword evidence="5 6" id="KW-0472">Membrane</keyword>
<keyword evidence="4 6" id="KW-1133">Transmembrane helix</keyword>
<feature type="transmembrane region" description="Helical" evidence="6">
    <location>
        <begin position="15"/>
        <end position="33"/>
    </location>
</feature>
<proteinExistence type="inferred from homology"/>
<evidence type="ECO:0000256" key="6">
    <source>
        <dbReference type="RuleBase" id="RU363076"/>
    </source>
</evidence>
<dbReference type="InterPro" id="IPR045214">
    <property type="entry name" value="Surf1/Surf4"/>
</dbReference>
<evidence type="ECO:0000313" key="8">
    <source>
        <dbReference type="Proteomes" id="UP000228621"/>
    </source>
</evidence>
<dbReference type="CDD" id="cd06662">
    <property type="entry name" value="SURF1"/>
    <property type="match status" value="1"/>
</dbReference>
<dbReference type="RefSeq" id="WP_099643751.1">
    <property type="nucleotide sequence ID" value="NZ_NKHF01000100.1"/>
</dbReference>
<evidence type="ECO:0000256" key="5">
    <source>
        <dbReference type="ARBA" id="ARBA00023136"/>
    </source>
</evidence>
<dbReference type="EMBL" id="NKHF01000100">
    <property type="protein sequence ID" value="PCK29942.1"/>
    <property type="molecule type" value="Genomic_DNA"/>
</dbReference>
<evidence type="ECO:0000256" key="3">
    <source>
        <dbReference type="ARBA" id="ARBA00022692"/>
    </source>
</evidence>
<keyword evidence="3 6" id="KW-0812">Transmembrane</keyword>
<organism evidence="7 8">
    <name type="scientific">Pseudoalteromonas piscicida</name>
    <dbReference type="NCBI Taxonomy" id="43662"/>
    <lineage>
        <taxon>Bacteria</taxon>
        <taxon>Pseudomonadati</taxon>
        <taxon>Pseudomonadota</taxon>
        <taxon>Gammaproteobacteria</taxon>
        <taxon>Alteromonadales</taxon>
        <taxon>Pseudoalteromonadaceae</taxon>
        <taxon>Pseudoalteromonas</taxon>
    </lineage>
</organism>
<sequence>MNLGALFKGRSKTPILAALIVMLLCCSLSYWQWQRAVKKHELNQDIEKQQQLNLGHGVNDNKRDLTEKINGEVQLTGHFIDGAIWYLDNQVVKGRVGFDVISILKMRDTGEYVVVNLGFVPQQASRMPTPISLSEAQVSIPAYIKTSSSKRFTLADSAAESGSTQSIIQYIDIDYLSKASNHALLPIIAYMTQDILGSTKPHYQPVVMSPQKHEAYAVQWLLIAIAAAVIGWKLSKKENKNV</sequence>
<keyword evidence="6" id="KW-1003">Cell membrane</keyword>
<dbReference type="PANTHER" id="PTHR23427">
    <property type="entry name" value="SURFEIT LOCUS PROTEIN"/>
    <property type="match status" value="1"/>
</dbReference>
<comment type="similarity">
    <text evidence="2 6">Belongs to the SURF1 family.</text>
</comment>
<comment type="subcellular location">
    <subcellularLocation>
        <location evidence="6">Cell membrane</location>
        <topology evidence="6">Multi-pass membrane protein</topology>
    </subcellularLocation>
    <subcellularLocation>
        <location evidence="1">Membrane</location>
    </subcellularLocation>
</comment>
<dbReference type="GO" id="GO:0005886">
    <property type="term" value="C:plasma membrane"/>
    <property type="evidence" value="ECO:0007669"/>
    <property type="project" value="UniProtKB-SubCell"/>
</dbReference>
<name>A0A2A5JKH5_PSEO7</name>
<accession>A0A2A5JKH5</accession>
<reference evidence="8" key="1">
    <citation type="journal article" date="2019" name="Genome Announc.">
        <title>Draft Genome Sequence of Pseudoalteromonas piscicida Strain 36Y ROTHPW, an Hypersaline Seawater Isolate from the South Coast of Sonora, Mexico.</title>
        <authorList>
            <person name="Sanchez-Diaz R."/>
            <person name="Molina-Garza Z.J."/>
            <person name="Cruz-Suarez L.E."/>
            <person name="Selvin J."/>
            <person name="Kiran G.S."/>
            <person name="Ibarra-Gamez J.C."/>
            <person name="Gomez-Gil B."/>
            <person name="Galaviz-Silva L."/>
        </authorList>
    </citation>
    <scope>NUCLEOTIDE SEQUENCE [LARGE SCALE GENOMIC DNA]</scope>
    <source>
        <strain evidence="8">36Y_RITHPW</strain>
    </source>
</reference>
<evidence type="ECO:0000256" key="4">
    <source>
        <dbReference type="ARBA" id="ARBA00022989"/>
    </source>
</evidence>
<dbReference type="OrthoDB" id="9789940at2"/>
<dbReference type="Pfam" id="PF02104">
    <property type="entry name" value="SURF1"/>
    <property type="match status" value="1"/>
</dbReference>
<gene>
    <name evidence="7" type="ORF">CEX98_19905</name>
</gene>
<keyword evidence="8" id="KW-1185">Reference proteome</keyword>
<dbReference type="InterPro" id="IPR002994">
    <property type="entry name" value="Surf1/Shy1"/>
</dbReference>
<dbReference type="PROSITE" id="PS50895">
    <property type="entry name" value="SURF1"/>
    <property type="match status" value="1"/>
</dbReference>
<feature type="transmembrane region" description="Helical" evidence="6">
    <location>
        <begin position="216"/>
        <end position="234"/>
    </location>
</feature>